<dbReference type="EMBL" id="CP108222">
    <property type="protein sequence ID" value="WTT14770.1"/>
    <property type="molecule type" value="Genomic_DNA"/>
</dbReference>
<dbReference type="SUPFAM" id="SSF51735">
    <property type="entry name" value="NAD(P)-binding Rossmann-fold domains"/>
    <property type="match status" value="1"/>
</dbReference>
<dbReference type="InterPro" id="IPR011032">
    <property type="entry name" value="GroES-like_sf"/>
</dbReference>
<dbReference type="GO" id="GO:0016491">
    <property type="term" value="F:oxidoreductase activity"/>
    <property type="evidence" value="ECO:0007669"/>
    <property type="project" value="InterPro"/>
</dbReference>
<evidence type="ECO:0000313" key="2">
    <source>
        <dbReference type="EMBL" id="WTT14770.1"/>
    </source>
</evidence>
<organism evidence="2">
    <name type="scientific">Streptomyces sp. NBC_00093</name>
    <dbReference type="NCBI Taxonomy" id="2975649"/>
    <lineage>
        <taxon>Bacteria</taxon>
        <taxon>Bacillati</taxon>
        <taxon>Actinomycetota</taxon>
        <taxon>Actinomycetes</taxon>
        <taxon>Kitasatosporales</taxon>
        <taxon>Streptomycetaceae</taxon>
        <taxon>Streptomyces</taxon>
    </lineage>
</organism>
<reference evidence="2" key="1">
    <citation type="submission" date="2022-10" db="EMBL/GenBank/DDBJ databases">
        <title>The complete genomes of actinobacterial strains from the NBC collection.</title>
        <authorList>
            <person name="Joergensen T.S."/>
            <person name="Alvarez Arevalo M."/>
            <person name="Sterndorff E.B."/>
            <person name="Faurdal D."/>
            <person name="Vuksanovic O."/>
            <person name="Mourched A.-S."/>
            <person name="Charusanti P."/>
            <person name="Shaw S."/>
            <person name="Blin K."/>
            <person name="Weber T."/>
        </authorList>
    </citation>
    <scope>NUCLEOTIDE SEQUENCE</scope>
    <source>
        <strain evidence="2">NBC_00093</strain>
    </source>
</reference>
<dbReference type="InterPro" id="IPR013154">
    <property type="entry name" value="ADH-like_N"/>
</dbReference>
<dbReference type="InterPro" id="IPR036291">
    <property type="entry name" value="NAD(P)-bd_dom_sf"/>
</dbReference>
<dbReference type="PANTHER" id="PTHR44013:SF1">
    <property type="entry name" value="ZINC-TYPE ALCOHOL DEHYDROGENASE-LIKE PROTEIN C16A3.02C"/>
    <property type="match status" value="1"/>
</dbReference>
<proteinExistence type="predicted"/>
<dbReference type="AlphaFoldDB" id="A0AAU1ZTH6"/>
<dbReference type="CDD" id="cd05289">
    <property type="entry name" value="MDR_like_2"/>
    <property type="match status" value="1"/>
</dbReference>
<dbReference type="SMART" id="SM00829">
    <property type="entry name" value="PKS_ER"/>
    <property type="match status" value="1"/>
</dbReference>
<dbReference type="PANTHER" id="PTHR44013">
    <property type="entry name" value="ZINC-TYPE ALCOHOL DEHYDROGENASE-LIKE PROTEIN C16A3.02C"/>
    <property type="match status" value="1"/>
</dbReference>
<name>A0AAU1ZTH6_9ACTN</name>
<dbReference type="InterPro" id="IPR052733">
    <property type="entry name" value="Chloroplast_QOR"/>
</dbReference>
<dbReference type="Gene3D" id="3.90.180.10">
    <property type="entry name" value="Medium-chain alcohol dehydrogenases, catalytic domain"/>
    <property type="match status" value="1"/>
</dbReference>
<feature type="domain" description="Enoyl reductase (ER)" evidence="1">
    <location>
        <begin position="19"/>
        <end position="322"/>
    </location>
</feature>
<sequence length="324" mass="33212">MTAEKRGIAVKAVIITGFGAEPLLTDIPVPQPGPGELLVRLHATGLNPFDWKVAEGALKGVVEHEFPLVMGSDGAGVVAGIGPGVTRFRPGDTVYGQFMDVRLGRGSYAEYVLIAEDGKVARMPDSLPFLVAAALPTAGVTAYQAIEAARLDTGHVILINGASGGVGQSAIQFAALQGARVLATAPPDLGDHLRGLGAHQTIDFTAAPTAEQVLAAHPDGIDAVLDLITHPGGSIDALTSLLRPGGTFISTNYAADPEALAAREIHGVNLANDPSREELEALAALAAAGKLRITIDAEIPLADAPAAVSRARSGHARGKTVILP</sequence>
<dbReference type="SUPFAM" id="SSF50129">
    <property type="entry name" value="GroES-like"/>
    <property type="match status" value="1"/>
</dbReference>
<gene>
    <name evidence="2" type="ORF">OHA22_04150</name>
</gene>
<dbReference type="Pfam" id="PF08240">
    <property type="entry name" value="ADH_N"/>
    <property type="match status" value="1"/>
</dbReference>
<protein>
    <submittedName>
        <fullName evidence="2">NADP-dependent oxidoreductase</fullName>
    </submittedName>
</protein>
<accession>A0AAU1ZTH6</accession>
<dbReference type="Pfam" id="PF13602">
    <property type="entry name" value="ADH_zinc_N_2"/>
    <property type="match status" value="1"/>
</dbReference>
<dbReference type="Gene3D" id="3.40.50.720">
    <property type="entry name" value="NAD(P)-binding Rossmann-like Domain"/>
    <property type="match status" value="1"/>
</dbReference>
<dbReference type="InterPro" id="IPR020843">
    <property type="entry name" value="ER"/>
</dbReference>
<evidence type="ECO:0000259" key="1">
    <source>
        <dbReference type="SMART" id="SM00829"/>
    </source>
</evidence>